<dbReference type="Proteomes" id="UP001642464">
    <property type="component" value="Unassembled WGS sequence"/>
</dbReference>
<evidence type="ECO:0000259" key="3">
    <source>
        <dbReference type="PROSITE" id="PS50104"/>
    </source>
</evidence>
<dbReference type="Pfam" id="PF13768">
    <property type="entry name" value="VWA_3"/>
    <property type="match status" value="1"/>
</dbReference>
<protein>
    <submittedName>
        <fullName evidence="5">Voltage-dependent calcium channel subunit alpha-2/delta-2 (Voltage-gated calcium channel subunit alpha-2/delta-2) [Cleaved into: Voltage-dependent calcium channel subunit alpha-2-2</fullName>
    </submittedName>
</protein>
<dbReference type="Gene3D" id="3.40.50.410">
    <property type="entry name" value="von Willebrand factor, type A domain"/>
    <property type="match status" value="1"/>
</dbReference>
<feature type="region of interest" description="Disordered" evidence="1">
    <location>
        <begin position="621"/>
        <end position="679"/>
    </location>
</feature>
<keyword evidence="2" id="KW-0472">Membrane</keyword>
<evidence type="ECO:0000313" key="6">
    <source>
        <dbReference type="Proteomes" id="UP001642464"/>
    </source>
</evidence>
<dbReference type="InterPro" id="IPR035897">
    <property type="entry name" value="Toll_tir_struct_dom_sf"/>
</dbReference>
<evidence type="ECO:0000256" key="2">
    <source>
        <dbReference type="SAM" id="Phobius"/>
    </source>
</evidence>
<feature type="non-terminal residue" evidence="5">
    <location>
        <position position="1"/>
    </location>
</feature>
<feature type="transmembrane region" description="Helical" evidence="2">
    <location>
        <begin position="592"/>
        <end position="614"/>
    </location>
</feature>
<feature type="domain" description="VWFA" evidence="4">
    <location>
        <begin position="246"/>
        <end position="421"/>
    </location>
</feature>
<dbReference type="InterPro" id="IPR000157">
    <property type="entry name" value="TIR_dom"/>
</dbReference>
<dbReference type="PANTHER" id="PTHR10166:SF37">
    <property type="entry name" value="STOLID, ISOFORM H"/>
    <property type="match status" value="1"/>
</dbReference>
<feature type="domain" description="TIR" evidence="3">
    <location>
        <begin position="686"/>
        <end position="836"/>
    </location>
</feature>
<feature type="region of interest" description="Disordered" evidence="1">
    <location>
        <begin position="859"/>
        <end position="889"/>
    </location>
</feature>
<name>A0ABP0JPW3_9DINO</name>
<dbReference type="SMART" id="SM00255">
    <property type="entry name" value="TIR"/>
    <property type="match status" value="1"/>
</dbReference>
<organism evidence="5 6">
    <name type="scientific">Durusdinium trenchii</name>
    <dbReference type="NCBI Taxonomy" id="1381693"/>
    <lineage>
        <taxon>Eukaryota</taxon>
        <taxon>Sar</taxon>
        <taxon>Alveolata</taxon>
        <taxon>Dinophyceae</taxon>
        <taxon>Suessiales</taxon>
        <taxon>Symbiodiniaceae</taxon>
        <taxon>Durusdinium</taxon>
    </lineage>
</organism>
<dbReference type="InterPro" id="IPR002035">
    <property type="entry name" value="VWF_A"/>
</dbReference>
<dbReference type="SUPFAM" id="SSF52200">
    <property type="entry name" value="Toll/Interleukin receptor TIR domain"/>
    <property type="match status" value="1"/>
</dbReference>
<dbReference type="PANTHER" id="PTHR10166">
    <property type="entry name" value="VOLTAGE-DEPENDENT CALCIUM CHANNEL SUBUNIT ALPHA-2/DELTA-RELATED"/>
    <property type="match status" value="1"/>
</dbReference>
<keyword evidence="2" id="KW-1133">Transmembrane helix</keyword>
<sequence length="889" mass="96868">DASGTRHCYPADYGLGACKDHDEGLDPFCSSLFPPDFCRQDWCFVDPSACNAENFESSFFPGRGLYYSYGTCGSINSFAAWIGESVPRSMTDLIALMESYVINTKTVLEQNVQQVKQLVASGGTSECGSLTSSCDTNACSACTTSDCWKGKNRDTRSTNVVLHPVLESVLEEDKVTQLTCMSQFISNTFRQTASKEYNSDGRVAYQYYGDAASGALAQWPATTFCSSTYDARRRPWYSAAASRRKHVVLVIDVSQSMDEFNRINLARKAVKAVLETLSWTDGATLITFNDQVTARYSSRVETTSETELAKMKAWVDENVVAKGGTEFEAPIRMAADILKRSTDKACSQSILFLSDGADASGFQVNALDDVPDDVPIFSYALGSSASETALQQMACATGGVYYPVPNEAELPAAMASYYNYFVQLTDPCSVNWILYSDAVTGAELLGGCSPIFDTTTDTTQLQGVNCVDLNIVVDPKTLRSCSNGAFDDFIKILKRQASTCPASGERTVTGCALKSIRERVGESSVCPDDSNLTNCGNTNIASSATSCSAPDPNRFSDIVLDECDMSLSECTNLVAGTKGTGGGADEDGGGGVVGIVVGVAVGLIVLLGIVFFTIKSRKKKTLPSRPTEIKEPDGHHSNQDPNNSGRTPPTQPGTGIAEPIPTLPPSPQEKPGNFRIAEPIPTPPPHHWDVFLSHSQGTAKDKARSLLLQLEVKGFRVWFDQHDPMHVDVTPRGMRKGVENSAVFLIFLTSDYFTRDFCRFELDVALEESKPIILVHETDSRLHAFDFSNPLQGVPEKWHERVQRVLNSNRSEKYETDTVKAEVMMNRIAHRVRTHSYFERPATAPPIPAEVVIDGNEHQVPRHSSFERPAPAPPTQGVSGEKIGVITQL</sequence>
<evidence type="ECO:0000313" key="5">
    <source>
        <dbReference type="EMBL" id="CAK9016281.1"/>
    </source>
</evidence>
<gene>
    <name evidence="5" type="ORF">SCF082_LOCUS13112</name>
</gene>
<accession>A0ABP0JPW3</accession>
<comment type="caution">
    <text evidence="5">The sequence shown here is derived from an EMBL/GenBank/DDBJ whole genome shotgun (WGS) entry which is preliminary data.</text>
</comment>
<dbReference type="Gene3D" id="3.40.50.10140">
    <property type="entry name" value="Toll/interleukin-1 receptor homology (TIR) domain"/>
    <property type="match status" value="1"/>
</dbReference>
<feature type="compositionally biased region" description="Polar residues" evidence="1">
    <location>
        <begin position="639"/>
        <end position="648"/>
    </location>
</feature>
<dbReference type="EMBL" id="CAXAMM010008085">
    <property type="protein sequence ID" value="CAK9016281.1"/>
    <property type="molecule type" value="Genomic_DNA"/>
</dbReference>
<proteinExistence type="predicted"/>
<reference evidence="5 6" key="1">
    <citation type="submission" date="2024-02" db="EMBL/GenBank/DDBJ databases">
        <authorList>
            <person name="Chen Y."/>
            <person name="Shah S."/>
            <person name="Dougan E. K."/>
            <person name="Thang M."/>
            <person name="Chan C."/>
        </authorList>
    </citation>
    <scope>NUCLEOTIDE SEQUENCE [LARGE SCALE GENOMIC DNA]</scope>
</reference>
<dbReference type="PROSITE" id="PS50234">
    <property type="entry name" value="VWFA"/>
    <property type="match status" value="1"/>
</dbReference>
<feature type="compositionally biased region" description="Basic and acidic residues" evidence="1">
    <location>
        <begin position="627"/>
        <end position="638"/>
    </location>
</feature>
<dbReference type="SMART" id="SM00327">
    <property type="entry name" value="VWA"/>
    <property type="match status" value="1"/>
</dbReference>
<dbReference type="SUPFAM" id="SSF53300">
    <property type="entry name" value="vWA-like"/>
    <property type="match status" value="1"/>
</dbReference>
<dbReference type="Pfam" id="PF13676">
    <property type="entry name" value="TIR_2"/>
    <property type="match status" value="1"/>
</dbReference>
<dbReference type="InterPro" id="IPR036465">
    <property type="entry name" value="vWFA_dom_sf"/>
</dbReference>
<evidence type="ECO:0000259" key="4">
    <source>
        <dbReference type="PROSITE" id="PS50234"/>
    </source>
</evidence>
<dbReference type="PROSITE" id="PS50104">
    <property type="entry name" value="TIR"/>
    <property type="match status" value="1"/>
</dbReference>
<dbReference type="InterPro" id="IPR051173">
    <property type="entry name" value="Ca_channel_alpha-2/delta"/>
</dbReference>
<keyword evidence="6" id="KW-1185">Reference proteome</keyword>
<evidence type="ECO:0000256" key="1">
    <source>
        <dbReference type="SAM" id="MobiDB-lite"/>
    </source>
</evidence>
<keyword evidence="2" id="KW-0812">Transmembrane</keyword>